<dbReference type="Pfam" id="PF03649">
    <property type="entry name" value="UPF0014"/>
    <property type="match status" value="1"/>
</dbReference>
<dbReference type="OrthoDB" id="9791807at2"/>
<evidence type="ECO:0000256" key="2">
    <source>
        <dbReference type="ARBA" id="ARBA00005268"/>
    </source>
</evidence>
<dbReference type="AlphaFoldDB" id="A0A1M4WY95"/>
<dbReference type="STRING" id="1120975.SAMN02746064_01357"/>
<evidence type="ECO:0000256" key="4">
    <source>
        <dbReference type="ARBA" id="ARBA00022989"/>
    </source>
</evidence>
<dbReference type="PANTHER" id="PTHR30028">
    <property type="entry name" value="UPF0014 INNER MEMBRANE PROTEIN YBBM-RELATED"/>
    <property type="match status" value="1"/>
</dbReference>
<accession>A0A1M4WY95</accession>
<comment type="subcellular location">
    <subcellularLocation>
        <location evidence="1">Membrane</location>
        <topology evidence="1">Multi-pass membrane protein</topology>
    </subcellularLocation>
</comment>
<evidence type="ECO:0000256" key="3">
    <source>
        <dbReference type="ARBA" id="ARBA00022692"/>
    </source>
</evidence>
<feature type="transmembrane region" description="Helical" evidence="6">
    <location>
        <begin position="7"/>
        <end position="26"/>
    </location>
</feature>
<keyword evidence="8" id="KW-1185">Reference proteome</keyword>
<feature type="transmembrane region" description="Helical" evidence="6">
    <location>
        <begin position="183"/>
        <end position="203"/>
    </location>
</feature>
<evidence type="ECO:0000256" key="5">
    <source>
        <dbReference type="ARBA" id="ARBA00023136"/>
    </source>
</evidence>
<feature type="transmembrane region" description="Helical" evidence="6">
    <location>
        <begin position="65"/>
        <end position="83"/>
    </location>
</feature>
<dbReference type="GO" id="GO:0005886">
    <property type="term" value="C:plasma membrane"/>
    <property type="evidence" value="ECO:0007669"/>
    <property type="project" value="TreeGrafter"/>
</dbReference>
<keyword evidence="4 6" id="KW-1133">Transmembrane helix</keyword>
<feature type="transmembrane region" description="Helical" evidence="6">
    <location>
        <begin position="223"/>
        <end position="247"/>
    </location>
</feature>
<dbReference type="Proteomes" id="UP000184251">
    <property type="component" value="Unassembled WGS sequence"/>
</dbReference>
<feature type="transmembrane region" description="Helical" evidence="6">
    <location>
        <begin position="97"/>
        <end position="116"/>
    </location>
</feature>
<dbReference type="RefSeq" id="WP_073270426.1">
    <property type="nucleotide sequence ID" value="NZ_FQTU01000008.1"/>
</dbReference>
<feature type="transmembrane region" description="Helical" evidence="6">
    <location>
        <begin position="128"/>
        <end position="152"/>
    </location>
</feature>
<keyword evidence="5 6" id="KW-0472">Membrane</keyword>
<evidence type="ECO:0000256" key="1">
    <source>
        <dbReference type="ARBA" id="ARBA00004141"/>
    </source>
</evidence>
<dbReference type="PANTHER" id="PTHR30028:SF0">
    <property type="entry name" value="PROTEIN ALUMINUM SENSITIVE 3"/>
    <property type="match status" value="1"/>
</dbReference>
<feature type="transmembrane region" description="Helical" evidence="6">
    <location>
        <begin position="38"/>
        <end position="59"/>
    </location>
</feature>
<proteinExistence type="inferred from homology"/>
<sequence>MNGVIDLQMWQMAASYIFIVILLFIVKARGISREKEIIISSVRMTLQLIITGYVLIFLFDNANPFLTLLAIAIMEAFAINNVYKRTKTELTKQLKKIIAFSMLAGTLSSLVYFLLVVVRIDPWYDPRYFIPIAGMLVGNSMTGISLGVAKLVENMYTQRHMVESALMLGATPKLAAKEIIDGAFDSAILPTINSMVGMGIVFLPGMMTGQILSGTSPVTAIEYQIAIMLGILGSVALTVILFVQLGYKTFFNERNQLTVSPPAKKNGKADK</sequence>
<reference evidence="7 8" key="1">
    <citation type="submission" date="2016-11" db="EMBL/GenBank/DDBJ databases">
        <authorList>
            <person name="Jaros S."/>
            <person name="Januszkiewicz K."/>
            <person name="Wedrychowicz H."/>
        </authorList>
    </citation>
    <scope>NUCLEOTIDE SEQUENCE [LARGE SCALE GENOMIC DNA]</scope>
    <source>
        <strain evidence="7 8">DSM 14828</strain>
    </source>
</reference>
<name>A0A1M4WY95_9FIRM</name>
<gene>
    <name evidence="7" type="ORF">SAMN02746064_01357</name>
</gene>
<evidence type="ECO:0000313" key="7">
    <source>
        <dbReference type="EMBL" id="SHE86216.1"/>
    </source>
</evidence>
<dbReference type="InterPro" id="IPR005226">
    <property type="entry name" value="UPF0014_fam"/>
</dbReference>
<evidence type="ECO:0000313" key="8">
    <source>
        <dbReference type="Proteomes" id="UP000184251"/>
    </source>
</evidence>
<comment type="similarity">
    <text evidence="2">Belongs to the UPF0014 family.</text>
</comment>
<evidence type="ECO:0000256" key="6">
    <source>
        <dbReference type="SAM" id="Phobius"/>
    </source>
</evidence>
<organism evidence="7 8">
    <name type="scientific">Alkalibacter saccharofermentans DSM 14828</name>
    <dbReference type="NCBI Taxonomy" id="1120975"/>
    <lineage>
        <taxon>Bacteria</taxon>
        <taxon>Bacillati</taxon>
        <taxon>Bacillota</taxon>
        <taxon>Clostridia</taxon>
        <taxon>Eubacteriales</taxon>
        <taxon>Eubacteriaceae</taxon>
        <taxon>Alkalibacter</taxon>
    </lineage>
</organism>
<protein>
    <submittedName>
        <fullName evidence="7">Putative ABC transport system permease protein</fullName>
    </submittedName>
</protein>
<keyword evidence="3 6" id="KW-0812">Transmembrane</keyword>
<dbReference type="EMBL" id="FQTU01000008">
    <property type="protein sequence ID" value="SHE86216.1"/>
    <property type="molecule type" value="Genomic_DNA"/>
</dbReference>